<name>A0ABS0A5K5_9FLAO</name>
<proteinExistence type="predicted"/>
<feature type="transmembrane region" description="Helical" evidence="1">
    <location>
        <begin position="158"/>
        <end position="180"/>
    </location>
</feature>
<gene>
    <name evidence="2" type="ORF">FNJ87_07330</name>
</gene>
<sequence>MPAYWQLEFLIAGGIIFSLYTSTDYFKHLFLLKYPISNFDYGQVLLFFGTYVLTRVLLIGFGLNLILRTVWLAYFAISYWYPHDVNYENINVNFYQKKNHQEQASAKTRLLNLDKWANLSFGITIIFTFIVFSSIIVLLSIQFILAELFGAYWLINNAVFNYTSAIFVLLLQLGIFDFILRKKHRRGAFFKIGEWLYTIYYYGSGLFFYRRELLVLRTNGKTWILLSFGTAYLLTALFISINQIGEFYQAGTFNINLFDDRETYDSSKNYVVDYKVYEDQLSKDEVFFNGGIQSAYITDNHLKVFVVHHRKYDWYLKYVQDSLQYDTYDPPQSDSLKRLYVQERARLNRLVLNRLLQVEIDDILYEDLTWDRYKHYKTKEEGYITYIPIDTLHKGRHIIDAYTRNRFTNQVKSSYCFTVPFYVD</sequence>
<keyword evidence="1" id="KW-1133">Transmembrane helix</keyword>
<dbReference type="EMBL" id="JADKYU010000376">
    <property type="protein sequence ID" value="MBF4984144.1"/>
    <property type="molecule type" value="Genomic_DNA"/>
</dbReference>
<evidence type="ECO:0000256" key="1">
    <source>
        <dbReference type="SAM" id="Phobius"/>
    </source>
</evidence>
<organism evidence="2 3">
    <name type="scientific">Nonlabens mediterrranea</name>
    <dbReference type="NCBI Taxonomy" id="1419947"/>
    <lineage>
        <taxon>Bacteria</taxon>
        <taxon>Pseudomonadati</taxon>
        <taxon>Bacteroidota</taxon>
        <taxon>Flavobacteriia</taxon>
        <taxon>Flavobacteriales</taxon>
        <taxon>Flavobacteriaceae</taxon>
        <taxon>Nonlabens</taxon>
    </lineage>
</organism>
<feature type="transmembrane region" description="Helical" evidence="1">
    <location>
        <begin position="192"/>
        <end position="210"/>
    </location>
</feature>
<comment type="caution">
    <text evidence="2">The sequence shown here is derived from an EMBL/GenBank/DDBJ whole genome shotgun (WGS) entry which is preliminary data.</text>
</comment>
<keyword evidence="1" id="KW-0472">Membrane</keyword>
<accession>A0ABS0A5K5</accession>
<evidence type="ECO:0000313" key="3">
    <source>
        <dbReference type="Proteomes" id="UP001194729"/>
    </source>
</evidence>
<feature type="transmembrane region" description="Helical" evidence="1">
    <location>
        <begin position="7"/>
        <end position="26"/>
    </location>
</feature>
<feature type="transmembrane region" description="Helical" evidence="1">
    <location>
        <begin position="119"/>
        <end position="146"/>
    </location>
</feature>
<feature type="transmembrane region" description="Helical" evidence="1">
    <location>
        <begin position="46"/>
        <end position="67"/>
    </location>
</feature>
<dbReference type="Proteomes" id="UP001194729">
    <property type="component" value="Unassembled WGS sequence"/>
</dbReference>
<evidence type="ECO:0000313" key="2">
    <source>
        <dbReference type="EMBL" id="MBF4984144.1"/>
    </source>
</evidence>
<feature type="transmembrane region" description="Helical" evidence="1">
    <location>
        <begin position="222"/>
        <end position="241"/>
    </location>
</feature>
<protein>
    <submittedName>
        <fullName evidence="2">Uncharacterized protein</fullName>
    </submittedName>
</protein>
<keyword evidence="1" id="KW-0812">Transmembrane</keyword>
<keyword evidence="3" id="KW-1185">Reference proteome</keyword>
<reference evidence="2 3" key="1">
    <citation type="submission" date="2020-11" db="EMBL/GenBank/DDBJ databases">
        <title>P. mediterranea TC4 genome.</title>
        <authorList>
            <person name="Molmeret M."/>
        </authorList>
    </citation>
    <scope>NUCLEOTIDE SEQUENCE [LARGE SCALE GENOMIC DNA]</scope>
    <source>
        <strain evidence="2 3">TC4</strain>
    </source>
</reference>